<dbReference type="EMBL" id="JAOTJD010000013">
    <property type="protein sequence ID" value="MFD3264046.1"/>
    <property type="molecule type" value="Genomic_DNA"/>
</dbReference>
<organism evidence="1 2">
    <name type="scientific">Phenylobacterium ferrooxidans</name>
    <dbReference type="NCBI Taxonomy" id="2982689"/>
    <lineage>
        <taxon>Bacteria</taxon>
        <taxon>Pseudomonadati</taxon>
        <taxon>Pseudomonadota</taxon>
        <taxon>Alphaproteobacteria</taxon>
        <taxon>Caulobacterales</taxon>
        <taxon>Caulobacteraceae</taxon>
        <taxon>Phenylobacterium</taxon>
    </lineage>
</organism>
<dbReference type="RefSeq" id="WP_377369419.1">
    <property type="nucleotide sequence ID" value="NZ_JAOTJD010000013.1"/>
</dbReference>
<dbReference type="Proteomes" id="UP001598130">
    <property type="component" value="Unassembled WGS sequence"/>
</dbReference>
<reference evidence="1 2" key="1">
    <citation type="submission" date="2022-09" db="EMBL/GenBank/DDBJ databases">
        <title>New species of Phenylobacterium.</title>
        <authorList>
            <person name="Mieszkin S."/>
        </authorList>
    </citation>
    <scope>NUCLEOTIDE SEQUENCE [LARGE SCALE GENOMIC DNA]</scope>
    <source>
        <strain evidence="1 2">HK31-G</strain>
    </source>
</reference>
<evidence type="ECO:0000313" key="2">
    <source>
        <dbReference type="Proteomes" id="UP001598130"/>
    </source>
</evidence>
<evidence type="ECO:0000313" key="1">
    <source>
        <dbReference type="EMBL" id="MFD3264046.1"/>
    </source>
</evidence>
<gene>
    <name evidence="1" type="ORF">OCL97_08745</name>
</gene>
<dbReference type="Pfam" id="PF10098">
    <property type="entry name" value="DUF2336"/>
    <property type="match status" value="1"/>
</dbReference>
<accession>A0ABW6CQL8</accession>
<sequence length="375" mass="40422">MSVAAKTEEILGLARSRAVQDRERLLLAIVDLCDAGEGAEAVMSSGPVQALLSSIFMSLVVEAERDIRKRLAEKLATAPWAPAALINVLALDDIEIARPIISSSPVLQDPDLVRLLTEATIEHQIEVARRPNLGPPVVSAILHQNEPAVLTALAGNLTAQIGNSELTALVQASRRIVSLRSPCAHHPGLTDDLARELYIWVGQALRQALTARFRLDPEAMDAAIAESVREAHGGIVSEHPEQQEVWEREGEKEEMERRLLAKLDIAGQLRPGYLLRALREQKLSLFVGGLATLGRFDPEHVRRSVDSDRPELLALACAAVGIDRSVFPTILGLVRELNGGRPGGGQEGERRAGGAFGPFAPDIANAAFRQAAGKV</sequence>
<proteinExistence type="predicted"/>
<comment type="caution">
    <text evidence="1">The sequence shown here is derived from an EMBL/GenBank/DDBJ whole genome shotgun (WGS) entry which is preliminary data.</text>
</comment>
<dbReference type="InterPro" id="IPR019285">
    <property type="entry name" value="DUF2336"/>
</dbReference>
<protein>
    <submittedName>
        <fullName evidence="1">DUF2336 domain-containing protein</fullName>
    </submittedName>
</protein>
<name>A0ABW6CQL8_9CAUL</name>
<keyword evidence="2" id="KW-1185">Reference proteome</keyword>